<dbReference type="Proteomes" id="UP001291653">
    <property type="component" value="Unassembled WGS sequence"/>
</dbReference>
<dbReference type="InterPro" id="IPR011009">
    <property type="entry name" value="Kinase-like_dom_sf"/>
</dbReference>
<proteinExistence type="predicted"/>
<reference evidence="1 2" key="1">
    <citation type="submission" date="2022-10" db="EMBL/GenBank/DDBJ databases">
        <title>Draft genome sequence of Streptomyces sp. YSPA8.</title>
        <authorList>
            <person name="Moriuchi R."/>
            <person name="Dohra H."/>
            <person name="Yamamura H."/>
            <person name="Kodani S."/>
        </authorList>
    </citation>
    <scope>NUCLEOTIDE SEQUENCE [LARGE SCALE GENOMIC DNA]</scope>
    <source>
        <strain evidence="1 2">YSPA8</strain>
    </source>
</reference>
<evidence type="ECO:0000313" key="1">
    <source>
        <dbReference type="EMBL" id="GLF95238.1"/>
    </source>
</evidence>
<accession>A0ABQ5NY01</accession>
<evidence type="ECO:0000313" key="2">
    <source>
        <dbReference type="Proteomes" id="UP001291653"/>
    </source>
</evidence>
<name>A0ABQ5NY01_9ACTN</name>
<dbReference type="RefSeq" id="WP_323447289.1">
    <property type="nucleotide sequence ID" value="NZ_BSBI01000004.1"/>
</dbReference>
<dbReference type="EMBL" id="BSBI01000004">
    <property type="protein sequence ID" value="GLF95238.1"/>
    <property type="molecule type" value="Genomic_DNA"/>
</dbReference>
<keyword evidence="2" id="KW-1185">Reference proteome</keyword>
<protein>
    <submittedName>
        <fullName evidence="1">Aminoglycoside phosphotransferase</fullName>
    </submittedName>
</protein>
<gene>
    <name evidence="1" type="ORF">SYYSPA8_13095</name>
</gene>
<comment type="caution">
    <text evidence="1">The sequence shown here is derived from an EMBL/GenBank/DDBJ whole genome shotgun (WGS) entry which is preliminary data.</text>
</comment>
<organism evidence="1 2">
    <name type="scientific">Streptomyces yaizuensis</name>
    <dbReference type="NCBI Taxonomy" id="2989713"/>
    <lineage>
        <taxon>Bacteria</taxon>
        <taxon>Bacillati</taxon>
        <taxon>Actinomycetota</taxon>
        <taxon>Actinomycetes</taxon>
        <taxon>Kitasatosporales</taxon>
        <taxon>Streptomycetaceae</taxon>
        <taxon>Streptomyces</taxon>
    </lineage>
</organism>
<sequence>MTAGRIGWAQLPGAVVAEVRERLGTFTARDTEHSAAAGIASLLEVESGALVFVKGQRERAPAPADGAGFEEDDSWWGAGWSPVDELDLEEAVNPHLPPSAPRVLWRLDGHGWNLLAFEGVVGRDADFVPGSPDLAPVAAALAELAPLPAPPSVRLPTAWDRWGYYCADRDRDLLSGSRLLHTDPASTNVLMDGGRARLVDWSWATAGPAWIDTALWGMRLVSTGGHSPEQAWRWAARVPGWTTADPKAIAVLAQAEARRWNDLAAEQQATADSIAQSAGEWADFITTRRADSRTRWSPTSSW</sequence>
<dbReference type="SUPFAM" id="SSF56112">
    <property type="entry name" value="Protein kinase-like (PK-like)"/>
    <property type="match status" value="1"/>
</dbReference>